<evidence type="ECO:0000313" key="4">
    <source>
        <dbReference type="Proteomes" id="UP000197153"/>
    </source>
</evidence>
<keyword evidence="4" id="KW-1185">Reference proteome</keyword>
<dbReference type="InterPro" id="IPR051803">
    <property type="entry name" value="TA_system_RelE-like_toxin"/>
</dbReference>
<dbReference type="AlphaFoldDB" id="A0A248JPN4"/>
<name>A0A248JPN4_9PROT</name>
<protein>
    <submittedName>
        <fullName evidence="3">Type II toxin-antitoxin system mRNA interferase toxin, RelE/StbE family</fullName>
    </submittedName>
</protein>
<dbReference type="Pfam" id="PF05016">
    <property type="entry name" value="ParE_toxin"/>
    <property type="match status" value="1"/>
</dbReference>
<organism evidence="3 4">
    <name type="scientific">Nitrospirillum viridazoti CBAmc</name>
    <dbReference type="NCBI Taxonomy" id="1441467"/>
    <lineage>
        <taxon>Bacteria</taxon>
        <taxon>Pseudomonadati</taxon>
        <taxon>Pseudomonadota</taxon>
        <taxon>Alphaproteobacteria</taxon>
        <taxon>Rhodospirillales</taxon>
        <taxon>Azospirillaceae</taxon>
        <taxon>Nitrospirillum</taxon>
        <taxon>Nitrospirillum viridazoti</taxon>
    </lineage>
</organism>
<evidence type="ECO:0000313" key="3">
    <source>
        <dbReference type="EMBL" id="ASG20470.1"/>
    </source>
</evidence>
<dbReference type="KEGG" id="nao:Y958_06320"/>
<evidence type="ECO:0000256" key="1">
    <source>
        <dbReference type="ARBA" id="ARBA00006226"/>
    </source>
</evidence>
<dbReference type="EMBL" id="CP022110">
    <property type="protein sequence ID" value="ASG20470.1"/>
    <property type="molecule type" value="Genomic_DNA"/>
</dbReference>
<evidence type="ECO:0000256" key="2">
    <source>
        <dbReference type="ARBA" id="ARBA00022649"/>
    </source>
</evidence>
<reference evidence="3 4" key="1">
    <citation type="submission" date="2017-06" db="EMBL/GenBank/DDBJ databases">
        <title>Complete genome sequence of Nitrospirillum amazonense strain CBAmC, an endophytic nitrogen-fixing and plant growth-promoting bacterium, isolated from sugarcane.</title>
        <authorList>
            <person name="Schwab S."/>
            <person name="dos Santos Teixeira K.R."/>
            <person name="Simoes Araujo J.L."/>
            <person name="Soares Vidal M."/>
            <person name="Borges de Freitas H.R."/>
            <person name="Rivello Crivelaro A.L."/>
            <person name="Bueno de Camargo Nunes A."/>
            <person name="dos Santos C.M."/>
            <person name="Palmeira da Silva Rosa D."/>
            <person name="da Silva Padilha D."/>
            <person name="da Silva E."/>
            <person name="Araujo Terra L."/>
            <person name="Soares Mendes V."/>
            <person name="Farinelli L."/>
            <person name="Magalhaes Cruz L."/>
            <person name="Baldani J.I."/>
        </authorList>
    </citation>
    <scope>NUCLEOTIDE SEQUENCE [LARGE SCALE GENOMIC DNA]</scope>
    <source>
        <strain evidence="3 4">CBAmC</strain>
    </source>
</reference>
<dbReference type="InterPro" id="IPR007712">
    <property type="entry name" value="RelE/ParE_toxin"/>
</dbReference>
<keyword evidence="2" id="KW-1277">Toxin-antitoxin system</keyword>
<comment type="similarity">
    <text evidence="1">Belongs to the RelE toxin family.</text>
</comment>
<dbReference type="InterPro" id="IPR035093">
    <property type="entry name" value="RelE/ParE_toxin_dom_sf"/>
</dbReference>
<dbReference type="RefSeq" id="WP_088871326.1">
    <property type="nucleotide sequence ID" value="NZ_CP022110.1"/>
</dbReference>
<dbReference type="Gene3D" id="3.30.2310.20">
    <property type="entry name" value="RelE-like"/>
    <property type="match status" value="1"/>
</dbReference>
<gene>
    <name evidence="3" type="ORF">Y958_06320</name>
</gene>
<accession>A0A248JPN4</accession>
<dbReference type="Proteomes" id="UP000197153">
    <property type="component" value="Chromosome 1"/>
</dbReference>
<dbReference type="PANTHER" id="PTHR33755">
    <property type="entry name" value="TOXIN PARE1-RELATED"/>
    <property type="match status" value="1"/>
</dbReference>
<sequence length="97" mass="10915">MRIVWTIPALRDLTSIQAYITQDSPLAAAQQVEAVIASVSDLLARFPQAGRNGRRANTRELVIQKTPYLVAYRLRGDTIAILRVLHGRQRWPRLPPG</sequence>
<proteinExistence type="inferred from homology"/>
<dbReference type="NCBIfam" id="TIGR02385">
    <property type="entry name" value="RelE_StbE"/>
    <property type="match status" value="1"/>
</dbReference>